<evidence type="ECO:0000259" key="2">
    <source>
        <dbReference type="Pfam" id="PF11127"/>
    </source>
</evidence>
<comment type="caution">
    <text evidence="3">The sequence shown here is derived from an EMBL/GenBank/DDBJ whole genome shotgun (WGS) entry which is preliminary data.</text>
</comment>
<feature type="domain" description="Inner membrane protein YgaP-like transmembrane" evidence="2">
    <location>
        <begin position="1"/>
        <end position="66"/>
    </location>
</feature>
<sequence>MQQNMGTIDRGIRVALAVVVGLLIVTGQISGWLAIILGILAVVFVATSVISFCPLYLPFGIRTGPRK</sequence>
<evidence type="ECO:0000313" key="4">
    <source>
        <dbReference type="Proteomes" id="UP001193081"/>
    </source>
</evidence>
<gene>
    <name evidence="3" type="ORF">EYB53_001735</name>
</gene>
<evidence type="ECO:0000256" key="1">
    <source>
        <dbReference type="SAM" id="Phobius"/>
    </source>
</evidence>
<proteinExistence type="predicted"/>
<organism evidence="3 4">
    <name type="scientific">Candidatus Chloroploca mongolica</name>
    <dbReference type="NCBI Taxonomy" id="2528176"/>
    <lineage>
        <taxon>Bacteria</taxon>
        <taxon>Bacillati</taxon>
        <taxon>Chloroflexota</taxon>
        <taxon>Chloroflexia</taxon>
        <taxon>Chloroflexales</taxon>
        <taxon>Chloroflexineae</taxon>
        <taxon>Oscillochloridaceae</taxon>
        <taxon>Candidatus Chloroploca</taxon>
    </lineage>
</organism>
<keyword evidence="1" id="KW-1133">Transmembrane helix</keyword>
<keyword evidence="1" id="KW-0812">Transmembrane</keyword>
<keyword evidence="1" id="KW-0472">Membrane</keyword>
<accession>A0ABS4D4T0</accession>
<dbReference type="RefSeq" id="WP_135476103.1">
    <property type="nucleotide sequence ID" value="NZ_SIJK02000002.1"/>
</dbReference>
<evidence type="ECO:0000313" key="3">
    <source>
        <dbReference type="EMBL" id="MBP1464418.1"/>
    </source>
</evidence>
<protein>
    <submittedName>
        <fullName evidence="3">DUF2892 domain-containing protein</fullName>
    </submittedName>
</protein>
<dbReference type="EMBL" id="SIJK02000002">
    <property type="protein sequence ID" value="MBP1464418.1"/>
    <property type="molecule type" value="Genomic_DNA"/>
</dbReference>
<dbReference type="Proteomes" id="UP001193081">
    <property type="component" value="Unassembled WGS sequence"/>
</dbReference>
<dbReference type="InterPro" id="IPR021309">
    <property type="entry name" value="YgaP-like_TM"/>
</dbReference>
<dbReference type="Pfam" id="PF11127">
    <property type="entry name" value="YgaP-like_TM"/>
    <property type="match status" value="1"/>
</dbReference>
<keyword evidence="4" id="KW-1185">Reference proteome</keyword>
<feature type="transmembrane region" description="Helical" evidence="1">
    <location>
        <begin position="35"/>
        <end position="57"/>
    </location>
</feature>
<reference evidence="3 4" key="1">
    <citation type="submission" date="2021-03" db="EMBL/GenBank/DDBJ databases">
        <authorList>
            <person name="Grouzdev D.S."/>
        </authorList>
    </citation>
    <scope>NUCLEOTIDE SEQUENCE [LARGE SCALE GENOMIC DNA]</scope>
    <source>
        <strain evidence="3 4">M50-1</strain>
    </source>
</reference>
<feature type="transmembrane region" description="Helical" evidence="1">
    <location>
        <begin position="12"/>
        <end position="29"/>
    </location>
</feature>
<name>A0ABS4D4T0_9CHLR</name>